<reference evidence="2" key="1">
    <citation type="submission" date="2017-09" db="EMBL/GenBank/DDBJ databases">
        <title>Depth-based differentiation of microbial function through sediment-hosted aquifers and enrichment of novel symbionts in the deep terrestrial subsurface.</title>
        <authorList>
            <person name="Probst A.J."/>
            <person name="Ladd B."/>
            <person name="Jarett J.K."/>
            <person name="Geller-Mcgrath D.E."/>
            <person name="Sieber C.M.K."/>
            <person name="Emerson J.B."/>
            <person name="Anantharaman K."/>
            <person name="Thomas B.C."/>
            <person name="Malmstrom R."/>
            <person name="Stieglmeier M."/>
            <person name="Klingl A."/>
            <person name="Woyke T."/>
            <person name="Ryan C.M."/>
            <person name="Banfield J.F."/>
        </authorList>
    </citation>
    <scope>NUCLEOTIDE SEQUENCE [LARGE SCALE GENOMIC DNA]</scope>
</reference>
<gene>
    <name evidence="1" type="ORF">COX77_04965</name>
</gene>
<organism evidence="1 2">
    <name type="scientific">Candidatus Komeilibacteria bacterium CG_4_10_14_0_2_um_filter_37_10</name>
    <dbReference type="NCBI Taxonomy" id="1974470"/>
    <lineage>
        <taxon>Bacteria</taxon>
        <taxon>Candidatus Komeiliibacteriota</taxon>
    </lineage>
</organism>
<dbReference type="Proteomes" id="UP000230405">
    <property type="component" value="Unassembled WGS sequence"/>
</dbReference>
<evidence type="ECO:0000313" key="2">
    <source>
        <dbReference type="Proteomes" id="UP000230405"/>
    </source>
</evidence>
<name>A0A2M7VD57_9BACT</name>
<sequence length="253" mass="28267">MSNGNAFSLKLTQFHEITSCLTGVAAKMLQDLDEETAKKLLRVLPRDGELTAIFLARIFEALISEQTITVEPYGAKIDKTAFAIPGPRHWLNGNYTSYHQLIGKSSQSICSWLEKLLMSQDIAEIALRKNSLSFAIVSPADLGFLSRRVQINQFFARAKDNGLFLCSPANAFTLGVYLSYLIVGAEVGNIPIRDGFYIFAMEPFKGTSEIGGFMAMRKAGTNLKLKKYEKLLDNEVTDESWIFVHQNTFKLGY</sequence>
<proteinExistence type="predicted"/>
<dbReference type="AlphaFoldDB" id="A0A2M7VD57"/>
<dbReference type="EMBL" id="PFPO01000094">
    <property type="protein sequence ID" value="PIZ98336.1"/>
    <property type="molecule type" value="Genomic_DNA"/>
</dbReference>
<comment type="caution">
    <text evidence="1">The sequence shown here is derived from an EMBL/GenBank/DDBJ whole genome shotgun (WGS) entry which is preliminary data.</text>
</comment>
<evidence type="ECO:0000313" key="1">
    <source>
        <dbReference type="EMBL" id="PIZ98336.1"/>
    </source>
</evidence>
<protein>
    <submittedName>
        <fullName evidence="1">Uncharacterized protein</fullName>
    </submittedName>
</protein>
<accession>A0A2M7VD57</accession>